<feature type="transmembrane region" description="Helical" evidence="7">
    <location>
        <begin position="40"/>
        <end position="60"/>
    </location>
</feature>
<evidence type="ECO:0000256" key="5">
    <source>
        <dbReference type="ARBA" id="ARBA00023136"/>
    </source>
</evidence>
<dbReference type="GO" id="GO:0006935">
    <property type="term" value="P:chemotaxis"/>
    <property type="evidence" value="ECO:0007669"/>
    <property type="project" value="InterPro"/>
</dbReference>
<evidence type="ECO:0000313" key="9">
    <source>
        <dbReference type="EMBL" id="EKO33885.1"/>
    </source>
</evidence>
<keyword evidence="4 7" id="KW-1133">Transmembrane helix</keyword>
<sequence>MIVGTLAEMNPTFIGLSVAFLSVLIAILLEGAHFLSFFKVSALLLIIGGTAGATFASFSLEQIKDLILNLQTAVFPKRKPPLGELFLDFAEQARKNGLLSLEDHLKSIQDPFLQRGIQLIVDGTDPRAVEEILFESAIAMEDKEANSAKILETAGGFSPTVGIIGTVMGLVGVLENLGAGTRALGEGIATAFIATFYGIAFANLLFFPLANRIKSWSKEQSDRRQAVIRGVIALQSGDNRRILMERMTPFIG</sequence>
<keyword evidence="6" id="KW-0653">Protein transport</keyword>
<keyword evidence="2" id="KW-1003">Cell membrane</keyword>
<evidence type="ECO:0000256" key="2">
    <source>
        <dbReference type="ARBA" id="ARBA00022475"/>
    </source>
</evidence>
<keyword evidence="6" id="KW-0813">Transport</keyword>
<dbReference type="AlphaFoldDB" id="A0A0E2BF10"/>
<dbReference type="InterPro" id="IPR002898">
    <property type="entry name" value="MotA_ExbB_proton_chnl"/>
</dbReference>
<dbReference type="EMBL" id="AHON02000042">
    <property type="protein sequence ID" value="EKO33885.1"/>
    <property type="molecule type" value="Genomic_DNA"/>
</dbReference>
<dbReference type="GO" id="GO:0071978">
    <property type="term" value="P:bacterial-type flagellum-dependent swarming motility"/>
    <property type="evidence" value="ECO:0007669"/>
    <property type="project" value="InterPro"/>
</dbReference>
<proteinExistence type="inferred from homology"/>
<keyword evidence="5 7" id="KW-0472">Membrane</keyword>
<feature type="domain" description="MotA/TolQ/ExbB proton channel" evidence="8">
    <location>
        <begin position="106"/>
        <end position="225"/>
    </location>
</feature>
<evidence type="ECO:0000256" key="3">
    <source>
        <dbReference type="ARBA" id="ARBA00022692"/>
    </source>
</evidence>
<feature type="transmembrane region" description="Helical" evidence="7">
    <location>
        <begin position="150"/>
        <end position="171"/>
    </location>
</feature>
<comment type="caution">
    <text evidence="9">The sequence shown here is derived from an EMBL/GenBank/DDBJ whole genome shotgun (WGS) entry which is preliminary data.</text>
</comment>
<reference evidence="9" key="1">
    <citation type="submission" date="2012-10" db="EMBL/GenBank/DDBJ databases">
        <authorList>
            <person name="Harkins D.M."/>
            <person name="Durkin A.S."/>
            <person name="Brinkac L.M."/>
            <person name="Haft D.H."/>
            <person name="Selengut J.D."/>
            <person name="Sanka R."/>
            <person name="DePew J."/>
            <person name="Purushe J."/>
            <person name="Matthias M.A."/>
            <person name="Vinetz J.M."/>
            <person name="Sutton G.G."/>
            <person name="Nierman W.C."/>
            <person name="Fouts D.E."/>
        </authorList>
    </citation>
    <scope>NUCLEOTIDE SEQUENCE [LARGE SCALE GENOMIC DNA]</scope>
    <source>
        <strain evidence="9">MOR084</strain>
    </source>
</reference>
<dbReference type="PANTHER" id="PTHR30433:SF3">
    <property type="entry name" value="MOTILITY PROTEIN A"/>
    <property type="match status" value="1"/>
</dbReference>
<comment type="subcellular location">
    <subcellularLocation>
        <location evidence="1">Cell membrane</location>
        <topology evidence="1">Multi-pass membrane protein</topology>
    </subcellularLocation>
    <subcellularLocation>
        <location evidence="6">Membrane</location>
        <topology evidence="6">Multi-pass membrane protein</topology>
    </subcellularLocation>
</comment>
<keyword evidence="3 7" id="KW-0812">Transmembrane</keyword>
<evidence type="ECO:0000259" key="8">
    <source>
        <dbReference type="Pfam" id="PF01618"/>
    </source>
</evidence>
<keyword evidence="10" id="KW-1185">Reference proteome</keyword>
<dbReference type="GO" id="GO:0005886">
    <property type="term" value="C:plasma membrane"/>
    <property type="evidence" value="ECO:0007669"/>
    <property type="project" value="UniProtKB-SubCell"/>
</dbReference>
<organism evidence="9 10">
    <name type="scientific">Leptospira santarosai str. MOR084</name>
    <dbReference type="NCBI Taxonomy" id="1049984"/>
    <lineage>
        <taxon>Bacteria</taxon>
        <taxon>Pseudomonadati</taxon>
        <taxon>Spirochaetota</taxon>
        <taxon>Spirochaetia</taxon>
        <taxon>Leptospirales</taxon>
        <taxon>Leptospiraceae</taxon>
        <taxon>Leptospira</taxon>
    </lineage>
</organism>
<dbReference type="Proteomes" id="UP000006329">
    <property type="component" value="Unassembled WGS sequence"/>
</dbReference>
<comment type="similarity">
    <text evidence="6">Belongs to the exbB/tolQ family.</text>
</comment>
<gene>
    <name evidence="9" type="ORF">LEP1GSC179_2097</name>
</gene>
<dbReference type="PANTHER" id="PTHR30433">
    <property type="entry name" value="CHEMOTAXIS PROTEIN MOTA"/>
    <property type="match status" value="1"/>
</dbReference>
<dbReference type="GO" id="GO:0015031">
    <property type="term" value="P:protein transport"/>
    <property type="evidence" value="ECO:0007669"/>
    <property type="project" value="UniProtKB-KW"/>
</dbReference>
<name>A0A0E2BF10_9LEPT</name>
<evidence type="ECO:0000256" key="4">
    <source>
        <dbReference type="ARBA" id="ARBA00022989"/>
    </source>
</evidence>
<feature type="transmembrane region" description="Helical" evidence="7">
    <location>
        <begin position="12"/>
        <end position="34"/>
    </location>
</feature>
<evidence type="ECO:0000256" key="1">
    <source>
        <dbReference type="ARBA" id="ARBA00004651"/>
    </source>
</evidence>
<evidence type="ECO:0000256" key="6">
    <source>
        <dbReference type="RuleBase" id="RU004057"/>
    </source>
</evidence>
<dbReference type="InterPro" id="IPR047055">
    <property type="entry name" value="MotA-like"/>
</dbReference>
<evidence type="ECO:0000313" key="10">
    <source>
        <dbReference type="Proteomes" id="UP000006329"/>
    </source>
</evidence>
<evidence type="ECO:0000256" key="7">
    <source>
        <dbReference type="SAM" id="Phobius"/>
    </source>
</evidence>
<feature type="transmembrane region" description="Helical" evidence="7">
    <location>
        <begin position="191"/>
        <end position="210"/>
    </location>
</feature>
<accession>A0A0E2BF10</accession>
<protein>
    <submittedName>
        <fullName evidence="9">Transporter, MotA/TolQ/ExbB proton channel family protein</fullName>
    </submittedName>
</protein>
<dbReference type="Pfam" id="PF01618">
    <property type="entry name" value="MotA_ExbB"/>
    <property type="match status" value="1"/>
</dbReference>